<dbReference type="OrthoDB" id="6877134at2"/>
<name>A0A1I0D9H6_9GAMM</name>
<keyword evidence="1" id="KW-0472">Membrane</keyword>
<keyword evidence="1" id="KW-0812">Transmembrane</keyword>
<evidence type="ECO:0008006" key="4">
    <source>
        <dbReference type="Google" id="ProtNLM"/>
    </source>
</evidence>
<reference evidence="3" key="1">
    <citation type="submission" date="2016-10" db="EMBL/GenBank/DDBJ databases">
        <authorList>
            <person name="Varghese N."/>
            <person name="Submissions S."/>
        </authorList>
    </citation>
    <scope>NUCLEOTIDE SEQUENCE [LARGE SCALE GENOMIC DNA]</scope>
    <source>
        <strain evidence="3">DSM 18579</strain>
    </source>
</reference>
<dbReference type="EMBL" id="FOHV01000014">
    <property type="protein sequence ID" value="SET28625.1"/>
    <property type="molecule type" value="Genomic_DNA"/>
</dbReference>
<feature type="transmembrane region" description="Helical" evidence="1">
    <location>
        <begin position="6"/>
        <end position="25"/>
    </location>
</feature>
<dbReference type="STRING" id="1123402.SAMN02583745_01901"/>
<evidence type="ECO:0000313" key="3">
    <source>
        <dbReference type="Proteomes" id="UP000242642"/>
    </source>
</evidence>
<evidence type="ECO:0000313" key="2">
    <source>
        <dbReference type="EMBL" id="SET28625.1"/>
    </source>
</evidence>
<dbReference type="AlphaFoldDB" id="A0A1I0D9H6"/>
<keyword evidence="1" id="KW-1133">Transmembrane helix</keyword>
<gene>
    <name evidence="2" type="ORF">SAMN02583745_01901</name>
</gene>
<proteinExistence type="predicted"/>
<organism evidence="2 3">
    <name type="scientific">Thorsellia anophelis DSM 18579</name>
    <dbReference type="NCBI Taxonomy" id="1123402"/>
    <lineage>
        <taxon>Bacteria</taxon>
        <taxon>Pseudomonadati</taxon>
        <taxon>Pseudomonadota</taxon>
        <taxon>Gammaproteobacteria</taxon>
        <taxon>Enterobacterales</taxon>
        <taxon>Thorselliaceae</taxon>
        <taxon>Thorsellia</taxon>
    </lineage>
</organism>
<dbReference type="RefSeq" id="WP_093320205.1">
    <property type="nucleotide sequence ID" value="NZ_FOHV01000014.1"/>
</dbReference>
<protein>
    <recommendedName>
        <fullName evidence="4">DUF2570 domain-containing protein</fullName>
    </recommendedName>
</protein>
<sequence length="116" mass="12747">MSKAHLILLAVVGFGLLILGVNYTLSLRDRLTLANDQVTELDTTIKLQSAFTQSMNAVSNAVIQTKKDLSDDENQTKEIVRTIIKTADCSNTLVPNAAADRLRQYADRIRNPASTN</sequence>
<dbReference type="Proteomes" id="UP000242642">
    <property type="component" value="Unassembled WGS sequence"/>
</dbReference>
<accession>A0A1I0D9H6</accession>
<evidence type="ECO:0000256" key="1">
    <source>
        <dbReference type="SAM" id="Phobius"/>
    </source>
</evidence>
<keyword evidence="3" id="KW-1185">Reference proteome</keyword>